<reference evidence="3" key="1">
    <citation type="journal article" date="2014" name="Front. Microbiol.">
        <title>High frequency of phylogenetically diverse reductive dehalogenase-homologous genes in deep subseafloor sedimentary metagenomes.</title>
        <authorList>
            <person name="Kawai M."/>
            <person name="Futagami T."/>
            <person name="Toyoda A."/>
            <person name="Takaki Y."/>
            <person name="Nishi S."/>
            <person name="Hori S."/>
            <person name="Arai W."/>
            <person name="Tsubouchi T."/>
            <person name="Morono Y."/>
            <person name="Uchiyama I."/>
            <person name="Ito T."/>
            <person name="Fujiyama A."/>
            <person name="Inagaki F."/>
            <person name="Takami H."/>
        </authorList>
    </citation>
    <scope>NUCLEOTIDE SEQUENCE</scope>
    <source>
        <strain evidence="3">Expedition CK06-06</strain>
    </source>
</reference>
<dbReference type="Pfam" id="PF12704">
    <property type="entry name" value="MacB_PCD"/>
    <property type="match status" value="1"/>
</dbReference>
<gene>
    <name evidence="3" type="ORF">S01H1_04908</name>
</gene>
<name>X0S0D8_9ZZZZ</name>
<protein>
    <recommendedName>
        <fullName evidence="2">MacB-like periplasmic core domain-containing protein</fullName>
    </recommendedName>
</protein>
<accession>X0S0D8</accession>
<keyword evidence="1" id="KW-1133">Transmembrane helix</keyword>
<evidence type="ECO:0000259" key="2">
    <source>
        <dbReference type="Pfam" id="PF12704"/>
    </source>
</evidence>
<dbReference type="AlphaFoldDB" id="X0S0D8"/>
<organism evidence="3">
    <name type="scientific">marine sediment metagenome</name>
    <dbReference type="NCBI Taxonomy" id="412755"/>
    <lineage>
        <taxon>unclassified sequences</taxon>
        <taxon>metagenomes</taxon>
        <taxon>ecological metagenomes</taxon>
    </lineage>
</organism>
<keyword evidence="1" id="KW-0812">Transmembrane</keyword>
<evidence type="ECO:0000313" key="3">
    <source>
        <dbReference type="EMBL" id="GAF69432.1"/>
    </source>
</evidence>
<sequence length="216" mass="23235">MEKLFGIPINQLMVALLVIFGVGVAVMVVVAIRNRVIFKLALRNAPRRRAQAALIVLGLMLATLLFSASFATGDTLTHSIRVQALKQIGEIDVMVRIEAREAAVQPEASVQSAYYDQAYFETVRQGLESVSEVEGVAPLAAEVAPVVVPATGLNEAQVSILGYAEEWMSGFDRLEDEQGGFLSLSTLAPGQVYISSELASELDVGPGDTVYTYLES</sequence>
<feature type="transmembrane region" description="Helical" evidence="1">
    <location>
        <begin position="12"/>
        <end position="32"/>
    </location>
</feature>
<comment type="caution">
    <text evidence="3">The sequence shown here is derived from an EMBL/GenBank/DDBJ whole genome shotgun (WGS) entry which is preliminary data.</text>
</comment>
<feature type="non-terminal residue" evidence="3">
    <location>
        <position position="216"/>
    </location>
</feature>
<evidence type="ECO:0000256" key="1">
    <source>
        <dbReference type="SAM" id="Phobius"/>
    </source>
</evidence>
<dbReference type="EMBL" id="BARS01002567">
    <property type="protein sequence ID" value="GAF69432.1"/>
    <property type="molecule type" value="Genomic_DNA"/>
</dbReference>
<feature type="transmembrane region" description="Helical" evidence="1">
    <location>
        <begin position="52"/>
        <end position="71"/>
    </location>
</feature>
<keyword evidence="1" id="KW-0472">Membrane</keyword>
<dbReference type="InterPro" id="IPR025857">
    <property type="entry name" value="MacB_PCD"/>
</dbReference>
<feature type="domain" description="MacB-like periplasmic core" evidence="2">
    <location>
        <begin position="53"/>
        <end position="210"/>
    </location>
</feature>
<proteinExistence type="predicted"/>